<dbReference type="InterPro" id="IPR005025">
    <property type="entry name" value="FMN_Rdtase-like_dom"/>
</dbReference>
<sequence>MQVLGIVGSPRLGGNTDSLVDEVLAGAEEAGASTEKVILNKLNIKPCQACNSCYKTGKCAQKDDMAELLDKMIQSDLWILGTPVYWWGPTAQFKAFLDRWYHPKHQEFKGKRVILVVPLGGGNETYARHTTGLLEDVFNYLNIELVESVLAPGFNRRGDVKNDNSLIKKAHNAGKEAIKNIG</sequence>
<evidence type="ECO:0000256" key="2">
    <source>
        <dbReference type="ARBA" id="ARBA00022643"/>
    </source>
</evidence>
<evidence type="ECO:0000256" key="1">
    <source>
        <dbReference type="ARBA" id="ARBA00022630"/>
    </source>
</evidence>
<dbReference type="SUPFAM" id="SSF52218">
    <property type="entry name" value="Flavoproteins"/>
    <property type="match status" value="1"/>
</dbReference>
<dbReference type="InterPro" id="IPR051796">
    <property type="entry name" value="ISF_SsuE-like"/>
</dbReference>
<evidence type="ECO:0000259" key="3">
    <source>
        <dbReference type="Pfam" id="PF03358"/>
    </source>
</evidence>
<dbReference type="Gene3D" id="3.40.50.360">
    <property type="match status" value="1"/>
</dbReference>
<reference evidence="4" key="1">
    <citation type="journal article" date="2014" name="Front. Microbiol.">
        <title>High frequency of phylogenetically diverse reductive dehalogenase-homologous genes in deep subseafloor sedimentary metagenomes.</title>
        <authorList>
            <person name="Kawai M."/>
            <person name="Futagami T."/>
            <person name="Toyoda A."/>
            <person name="Takaki Y."/>
            <person name="Nishi S."/>
            <person name="Hori S."/>
            <person name="Arai W."/>
            <person name="Tsubouchi T."/>
            <person name="Morono Y."/>
            <person name="Uchiyama I."/>
            <person name="Ito T."/>
            <person name="Fujiyama A."/>
            <person name="Inagaki F."/>
            <person name="Takami H."/>
        </authorList>
    </citation>
    <scope>NUCLEOTIDE SEQUENCE</scope>
    <source>
        <strain evidence="4">Expedition CK06-06</strain>
    </source>
</reference>
<dbReference type="AlphaFoldDB" id="X1BGU9"/>
<keyword evidence="2" id="KW-0288">FMN</keyword>
<dbReference type="PANTHER" id="PTHR43278:SF2">
    <property type="entry name" value="IRON-SULFUR FLAVOPROTEIN"/>
    <property type="match status" value="1"/>
</dbReference>
<dbReference type="EMBL" id="BART01004473">
    <property type="protein sequence ID" value="GAG71271.1"/>
    <property type="molecule type" value="Genomic_DNA"/>
</dbReference>
<dbReference type="InterPro" id="IPR029039">
    <property type="entry name" value="Flavoprotein-like_sf"/>
</dbReference>
<name>X1BGU9_9ZZZZ</name>
<evidence type="ECO:0000313" key="4">
    <source>
        <dbReference type="EMBL" id="GAG71271.1"/>
    </source>
</evidence>
<dbReference type="Pfam" id="PF03358">
    <property type="entry name" value="FMN_red"/>
    <property type="match status" value="1"/>
</dbReference>
<dbReference type="GO" id="GO:0016491">
    <property type="term" value="F:oxidoreductase activity"/>
    <property type="evidence" value="ECO:0007669"/>
    <property type="project" value="InterPro"/>
</dbReference>
<dbReference type="PANTHER" id="PTHR43278">
    <property type="entry name" value="NAD(P)H-DEPENDENT FMN-CONTAINING OXIDOREDUCTASE YWQN-RELATED"/>
    <property type="match status" value="1"/>
</dbReference>
<comment type="caution">
    <text evidence="4">The sequence shown here is derived from an EMBL/GenBank/DDBJ whole genome shotgun (WGS) entry which is preliminary data.</text>
</comment>
<protein>
    <recommendedName>
        <fullName evidence="3">NADPH-dependent FMN reductase-like domain-containing protein</fullName>
    </recommendedName>
</protein>
<gene>
    <name evidence="4" type="ORF">S01H4_11197</name>
</gene>
<keyword evidence="1" id="KW-0285">Flavoprotein</keyword>
<accession>X1BGU9</accession>
<proteinExistence type="predicted"/>
<feature type="domain" description="NADPH-dependent FMN reductase-like" evidence="3">
    <location>
        <begin position="1"/>
        <end position="142"/>
    </location>
</feature>
<organism evidence="4">
    <name type="scientific">marine sediment metagenome</name>
    <dbReference type="NCBI Taxonomy" id="412755"/>
    <lineage>
        <taxon>unclassified sequences</taxon>
        <taxon>metagenomes</taxon>
        <taxon>ecological metagenomes</taxon>
    </lineage>
</organism>